<evidence type="ECO:0000256" key="1">
    <source>
        <dbReference type="SAM" id="Phobius"/>
    </source>
</evidence>
<dbReference type="AlphaFoldDB" id="A0A8T1Q354"/>
<accession>A0A8T1Q354</accession>
<sequence>MADRAGARGNGKGKAEEMVGFMSSFNRASILLLILIASVLLIILIASIYDLMPMILIDSDQNVIRNVVRRVNPSPPPPPTIAGAKNFIGARGPGLAPALAPNY</sequence>
<keyword evidence="1" id="KW-1133">Transmembrane helix</keyword>
<organism evidence="2 3">
    <name type="scientific">Carya illinoinensis</name>
    <name type="common">Pecan</name>
    <dbReference type="NCBI Taxonomy" id="32201"/>
    <lineage>
        <taxon>Eukaryota</taxon>
        <taxon>Viridiplantae</taxon>
        <taxon>Streptophyta</taxon>
        <taxon>Embryophyta</taxon>
        <taxon>Tracheophyta</taxon>
        <taxon>Spermatophyta</taxon>
        <taxon>Magnoliopsida</taxon>
        <taxon>eudicotyledons</taxon>
        <taxon>Gunneridae</taxon>
        <taxon>Pentapetalae</taxon>
        <taxon>rosids</taxon>
        <taxon>fabids</taxon>
        <taxon>Fagales</taxon>
        <taxon>Juglandaceae</taxon>
        <taxon>Carya</taxon>
    </lineage>
</organism>
<evidence type="ECO:0000313" key="2">
    <source>
        <dbReference type="EMBL" id="KAG6650035.1"/>
    </source>
</evidence>
<dbReference type="Proteomes" id="UP000811609">
    <property type="component" value="Chromosome 6"/>
</dbReference>
<name>A0A8T1Q354_CARIL</name>
<evidence type="ECO:0000313" key="3">
    <source>
        <dbReference type="Proteomes" id="UP000811609"/>
    </source>
</evidence>
<keyword evidence="1" id="KW-0472">Membrane</keyword>
<dbReference type="EMBL" id="CM031814">
    <property type="protein sequence ID" value="KAG6650035.1"/>
    <property type="molecule type" value="Genomic_DNA"/>
</dbReference>
<comment type="caution">
    <text evidence="2">The sequence shown here is derived from an EMBL/GenBank/DDBJ whole genome shotgun (WGS) entry which is preliminary data.</text>
</comment>
<keyword evidence="3" id="KW-1185">Reference proteome</keyword>
<protein>
    <submittedName>
        <fullName evidence="2">Uncharacterized protein</fullName>
    </submittedName>
</protein>
<keyword evidence="1" id="KW-0812">Transmembrane</keyword>
<feature type="transmembrane region" description="Helical" evidence="1">
    <location>
        <begin position="28"/>
        <end position="49"/>
    </location>
</feature>
<reference evidence="2" key="1">
    <citation type="submission" date="2020-12" db="EMBL/GenBank/DDBJ databases">
        <title>WGS assembly of Carya illinoinensis cv. Pawnee.</title>
        <authorList>
            <person name="Platts A."/>
            <person name="Shu S."/>
            <person name="Wright S."/>
            <person name="Barry K."/>
            <person name="Edger P."/>
            <person name="Pires J.C."/>
            <person name="Schmutz J."/>
        </authorList>
    </citation>
    <scope>NUCLEOTIDE SEQUENCE</scope>
    <source>
        <tissue evidence="2">Leaf</tissue>
    </source>
</reference>
<gene>
    <name evidence="2" type="ORF">CIPAW_06G015600</name>
</gene>
<proteinExistence type="predicted"/>